<feature type="domain" description="SRS" evidence="2">
    <location>
        <begin position="208"/>
        <end position="341"/>
    </location>
</feature>
<dbReference type="KEGG" id="bbes:BESB_057540"/>
<dbReference type="InterPro" id="IPR028352">
    <property type="entry name" value="Surface_antig_SAG1"/>
</dbReference>
<dbReference type="Pfam" id="PF04092">
    <property type="entry name" value="SAG"/>
    <property type="match status" value="2"/>
</dbReference>
<dbReference type="InterPro" id="IPR036755">
    <property type="entry name" value="SRS_dom_sf"/>
</dbReference>
<dbReference type="Proteomes" id="UP000224006">
    <property type="component" value="Chromosome IV"/>
</dbReference>
<dbReference type="SUPFAM" id="SSF74877">
    <property type="entry name" value="Major surface antigen p30, SAG1"/>
    <property type="match status" value="2"/>
</dbReference>
<dbReference type="RefSeq" id="XP_029220112.1">
    <property type="nucleotide sequence ID" value="XM_029364189.1"/>
</dbReference>
<evidence type="ECO:0000256" key="1">
    <source>
        <dbReference type="SAM" id="MobiDB-lite"/>
    </source>
</evidence>
<keyword evidence="4" id="KW-1185">Reference proteome</keyword>
<dbReference type="OrthoDB" id="329695at2759"/>
<organism evidence="3 4">
    <name type="scientific">Besnoitia besnoiti</name>
    <name type="common">Apicomplexan protozoan</name>
    <dbReference type="NCBI Taxonomy" id="94643"/>
    <lineage>
        <taxon>Eukaryota</taxon>
        <taxon>Sar</taxon>
        <taxon>Alveolata</taxon>
        <taxon>Apicomplexa</taxon>
        <taxon>Conoidasida</taxon>
        <taxon>Coccidia</taxon>
        <taxon>Eucoccidiorida</taxon>
        <taxon>Eimeriorina</taxon>
        <taxon>Sarcocystidae</taxon>
        <taxon>Besnoitia</taxon>
    </lineage>
</organism>
<gene>
    <name evidence="3" type="ORF">BESB_057540</name>
</gene>
<name>A0A2A9MKA4_BESBE</name>
<dbReference type="VEuPathDB" id="ToxoDB:BESB_057540"/>
<feature type="region of interest" description="Disordered" evidence="1">
    <location>
        <begin position="311"/>
        <end position="331"/>
    </location>
</feature>
<dbReference type="GO" id="GO:0016020">
    <property type="term" value="C:membrane"/>
    <property type="evidence" value="ECO:0007669"/>
    <property type="project" value="InterPro"/>
</dbReference>
<protein>
    <submittedName>
        <fullName evidence="3">SAG-related sequence</fullName>
    </submittedName>
</protein>
<sequence length="371" mass="38813">MAPAATLLFPTIPVVSGVLGRGLQGKGGNGSRVRLAIASVCVGAILVSASASLPTTGAQPEPAATECVANDTEVKCACELTSDGAKKTMSAVLSQDKNTLRFECKSKTAECVKPDEAGTVVCQAGTSDLSDCKVELSTLLAGDSKSVKWVPCELEGEHCKQCASLTIPQNNFPYVDQKFAVGCKEQNASNLCIVGVTLEARPSATNAQTVTCAYGASSNGSHQTVKLSPTQSSFTLVCGEKGEVLPAQYNKHYCSSDSQEAEKTCSEDYTSILPGYDGSWWEATEASNTYTLSIPADKFPKEETKIVVGCQQQQPVAPPPSGKKEGKKEPSPTVCSVDVTIAAGSVSSLDQRVALFSVWFLGVGVVLAHVL</sequence>
<dbReference type="InterPro" id="IPR007226">
    <property type="entry name" value="SRS_dom"/>
</dbReference>
<dbReference type="GeneID" id="40310683"/>
<dbReference type="EMBL" id="NWUJ01000004">
    <property type="protein sequence ID" value="PFH36103.1"/>
    <property type="molecule type" value="Genomic_DNA"/>
</dbReference>
<reference evidence="3 4" key="1">
    <citation type="submission" date="2017-09" db="EMBL/GenBank/DDBJ databases">
        <title>Genome sequencing of Besnoitia besnoiti strain Bb-Ger1.</title>
        <authorList>
            <person name="Schares G."/>
            <person name="Venepally P."/>
            <person name="Lorenzi H.A."/>
        </authorList>
    </citation>
    <scope>NUCLEOTIDE SEQUENCE [LARGE SCALE GENOMIC DNA]</scope>
    <source>
        <strain evidence="3 4">Bb-Ger1</strain>
    </source>
</reference>
<feature type="domain" description="SRS" evidence="2">
    <location>
        <begin position="74"/>
        <end position="197"/>
    </location>
</feature>
<dbReference type="Gene3D" id="2.60.40.1320">
    <property type="entry name" value="SRS domain"/>
    <property type="match status" value="2"/>
</dbReference>
<accession>A0A2A9MKA4</accession>
<evidence type="ECO:0000313" key="4">
    <source>
        <dbReference type="Proteomes" id="UP000224006"/>
    </source>
</evidence>
<comment type="caution">
    <text evidence="3">The sequence shown here is derived from an EMBL/GenBank/DDBJ whole genome shotgun (WGS) entry which is preliminary data.</text>
</comment>
<evidence type="ECO:0000313" key="3">
    <source>
        <dbReference type="EMBL" id="PFH36103.1"/>
    </source>
</evidence>
<dbReference type="PRINTS" id="PR01801">
    <property type="entry name" value="SURFCEANTIGN"/>
</dbReference>
<evidence type="ECO:0000259" key="2">
    <source>
        <dbReference type="Pfam" id="PF04092"/>
    </source>
</evidence>
<proteinExistence type="predicted"/>
<dbReference type="AlphaFoldDB" id="A0A2A9MKA4"/>